<keyword evidence="2" id="KW-1185">Reference proteome</keyword>
<evidence type="ECO:0008006" key="3">
    <source>
        <dbReference type="Google" id="ProtNLM"/>
    </source>
</evidence>
<name>A0A3A3FRP0_9BURK</name>
<evidence type="ECO:0000313" key="1">
    <source>
        <dbReference type="EMBL" id="RJF97914.1"/>
    </source>
</evidence>
<dbReference type="SUPFAM" id="SSF81301">
    <property type="entry name" value="Nucleotidyltransferase"/>
    <property type="match status" value="1"/>
</dbReference>
<dbReference type="Pfam" id="PF14907">
    <property type="entry name" value="NTP_transf_5"/>
    <property type="match status" value="1"/>
</dbReference>
<dbReference type="EMBL" id="QYUO01000001">
    <property type="protein sequence ID" value="RJF97914.1"/>
    <property type="molecule type" value="Genomic_DNA"/>
</dbReference>
<comment type="caution">
    <text evidence="1">The sequence shown here is derived from an EMBL/GenBank/DDBJ whole genome shotgun (WGS) entry which is preliminary data.</text>
</comment>
<evidence type="ECO:0000313" key="2">
    <source>
        <dbReference type="Proteomes" id="UP000265955"/>
    </source>
</evidence>
<gene>
    <name evidence="1" type="ORF">D3871_04800</name>
</gene>
<dbReference type="InterPro" id="IPR039498">
    <property type="entry name" value="NTP_transf_5"/>
</dbReference>
<dbReference type="InterPro" id="IPR043519">
    <property type="entry name" value="NT_sf"/>
</dbReference>
<sequence>MPSSSLHSPAGDMDGDPTLAFYQDVLETLTQADIPFLVGGAYALSYYTAVVRPTKDLDLFIRRHDAERIGETLRHAGYTMETPYPHWLAKVRANGDLVDLIFSSGNGIAEVDDAWLEHAPKAAVLGVPVLICPVEETIWSKAFIMERERYDGADIVHLLRACSDRIDWHRLLRRFSFHWRVLLSHLTLFGFVYPAHRNMIPSWLMVELLDRLRQEALAQPTGQPICAGTLLSREQYLVDVEEQGYRDARIHPLGNMSEGETAIWTEAISRKQ</sequence>
<proteinExistence type="predicted"/>
<dbReference type="Proteomes" id="UP000265955">
    <property type="component" value="Unassembled WGS sequence"/>
</dbReference>
<protein>
    <recommendedName>
        <fullName evidence="3">Nucleotidyltransferase</fullName>
    </recommendedName>
</protein>
<dbReference type="OrthoDB" id="9782533at2"/>
<organism evidence="1 2">
    <name type="scientific">Noviherbaspirillum saxi</name>
    <dbReference type="NCBI Taxonomy" id="2320863"/>
    <lineage>
        <taxon>Bacteria</taxon>
        <taxon>Pseudomonadati</taxon>
        <taxon>Pseudomonadota</taxon>
        <taxon>Betaproteobacteria</taxon>
        <taxon>Burkholderiales</taxon>
        <taxon>Oxalobacteraceae</taxon>
        <taxon>Noviherbaspirillum</taxon>
    </lineage>
</organism>
<dbReference type="AlphaFoldDB" id="A0A3A3FRP0"/>
<accession>A0A3A3FRP0</accession>
<reference evidence="2" key="1">
    <citation type="submission" date="2018-09" db="EMBL/GenBank/DDBJ databases">
        <authorList>
            <person name="Zhu H."/>
        </authorList>
    </citation>
    <scope>NUCLEOTIDE SEQUENCE [LARGE SCALE GENOMIC DNA]</scope>
    <source>
        <strain evidence="2">K1R23-30</strain>
    </source>
</reference>
<dbReference type="Gene3D" id="3.30.460.40">
    <property type="match status" value="1"/>
</dbReference>